<dbReference type="AlphaFoldDB" id="A0A6J3HY76"/>
<feature type="non-terminal residue" evidence="3">
    <location>
        <position position="185"/>
    </location>
</feature>
<dbReference type="Proteomes" id="UP000504640">
    <property type="component" value="Unplaced"/>
</dbReference>
<reference evidence="3" key="1">
    <citation type="submission" date="2025-08" db="UniProtKB">
        <authorList>
            <consortium name="RefSeq"/>
        </authorList>
    </citation>
    <scope>IDENTIFICATION</scope>
    <source>
        <tissue evidence="3">Blood</tissue>
    </source>
</reference>
<proteinExistence type="predicted"/>
<protein>
    <submittedName>
        <fullName evidence="3">U2 small nuclear ribonucleoprotein auxiliary factor 35 kDa subunit-related protein 2-like</fullName>
    </submittedName>
</protein>
<evidence type="ECO:0000313" key="2">
    <source>
        <dbReference type="Proteomes" id="UP000504640"/>
    </source>
</evidence>
<feature type="region of interest" description="Disordered" evidence="1">
    <location>
        <begin position="85"/>
        <end position="129"/>
    </location>
</feature>
<sequence>MAVPQKVTFPEKPCHKKYRAALQKEKPKKRWQELAGLRGSGLSQKGKEKGSFIEEQQLGEEKLLERKRQRLHEWLLREQKTQQEFRIKEKEKAASKWQEQDRTLKEQWVKQQRRQREEEDQKRQEKKEEAVLKMLDQAENELENGSTWQNPEPPVDFRVMEKDRANCPFCSRTGACRFGDRQRIH</sequence>
<keyword evidence="2" id="KW-1185">Reference proteome</keyword>
<gene>
    <name evidence="3" type="primary">LOC116552387</name>
</gene>
<organism evidence="2 3">
    <name type="scientific">Sapajus apella</name>
    <name type="common">Brown-capped capuchin</name>
    <name type="synonym">Cebus apella</name>
    <dbReference type="NCBI Taxonomy" id="9515"/>
    <lineage>
        <taxon>Eukaryota</taxon>
        <taxon>Metazoa</taxon>
        <taxon>Chordata</taxon>
        <taxon>Craniata</taxon>
        <taxon>Vertebrata</taxon>
        <taxon>Euteleostomi</taxon>
        <taxon>Mammalia</taxon>
        <taxon>Eutheria</taxon>
        <taxon>Euarchontoglires</taxon>
        <taxon>Primates</taxon>
        <taxon>Haplorrhini</taxon>
        <taxon>Platyrrhini</taxon>
        <taxon>Cebidae</taxon>
        <taxon>Cebinae</taxon>
        <taxon>Sapajus</taxon>
    </lineage>
</organism>
<evidence type="ECO:0000256" key="1">
    <source>
        <dbReference type="SAM" id="MobiDB-lite"/>
    </source>
</evidence>
<dbReference type="RefSeq" id="XP_032135007.1">
    <property type="nucleotide sequence ID" value="XM_032279116.1"/>
</dbReference>
<dbReference type="GeneID" id="116552387"/>
<evidence type="ECO:0000313" key="3">
    <source>
        <dbReference type="RefSeq" id="XP_032135007.1"/>
    </source>
</evidence>
<name>A0A6J3HY76_SAPAP</name>
<accession>A0A6J3HY76</accession>